<keyword evidence="3" id="KW-1185">Reference proteome</keyword>
<feature type="compositionally biased region" description="Basic residues" evidence="1">
    <location>
        <begin position="14"/>
        <end position="29"/>
    </location>
</feature>
<name>A0A1R1YT15_9FUNG</name>
<feature type="compositionally biased region" description="Low complexity" evidence="1">
    <location>
        <begin position="90"/>
        <end position="99"/>
    </location>
</feature>
<evidence type="ECO:0000313" key="2">
    <source>
        <dbReference type="EMBL" id="OMJ30033.1"/>
    </source>
</evidence>
<evidence type="ECO:0000256" key="1">
    <source>
        <dbReference type="SAM" id="MobiDB-lite"/>
    </source>
</evidence>
<proteinExistence type="predicted"/>
<protein>
    <submittedName>
        <fullName evidence="2">Uncharacterized protein</fullName>
    </submittedName>
</protein>
<feature type="region of interest" description="Disordered" evidence="1">
    <location>
        <begin position="1"/>
        <end position="99"/>
    </location>
</feature>
<dbReference type="EMBL" id="LSSM01000100">
    <property type="protein sequence ID" value="OMJ30033.1"/>
    <property type="molecule type" value="Genomic_DNA"/>
</dbReference>
<dbReference type="Proteomes" id="UP000187429">
    <property type="component" value="Unassembled WGS sequence"/>
</dbReference>
<feature type="compositionally biased region" description="Polar residues" evidence="1">
    <location>
        <begin position="30"/>
        <end position="59"/>
    </location>
</feature>
<dbReference type="AlphaFoldDB" id="A0A1R1YT15"/>
<comment type="caution">
    <text evidence="2">The sequence shown here is derived from an EMBL/GenBank/DDBJ whole genome shotgun (WGS) entry which is preliminary data.</text>
</comment>
<organism evidence="2 3">
    <name type="scientific">Smittium culicis</name>
    <dbReference type="NCBI Taxonomy" id="133412"/>
    <lineage>
        <taxon>Eukaryota</taxon>
        <taxon>Fungi</taxon>
        <taxon>Fungi incertae sedis</taxon>
        <taxon>Zoopagomycota</taxon>
        <taxon>Kickxellomycotina</taxon>
        <taxon>Harpellomycetes</taxon>
        <taxon>Harpellales</taxon>
        <taxon>Legeriomycetaceae</taxon>
        <taxon>Smittium</taxon>
    </lineage>
</organism>
<gene>
    <name evidence="2" type="ORF">AYI69_g431</name>
</gene>
<reference evidence="3" key="1">
    <citation type="submission" date="2017-01" db="EMBL/GenBank/DDBJ databases">
        <authorList>
            <person name="Wang Y."/>
            <person name="White M."/>
            <person name="Kvist S."/>
            <person name="Moncalvo J.-M."/>
        </authorList>
    </citation>
    <scope>NUCLEOTIDE SEQUENCE [LARGE SCALE GENOMIC DNA]</scope>
    <source>
        <strain evidence="3">ID-206-W2</strain>
    </source>
</reference>
<evidence type="ECO:0000313" key="3">
    <source>
        <dbReference type="Proteomes" id="UP000187429"/>
    </source>
</evidence>
<sequence length="144" mass="15819">MNQESLDTLIEKKTAKRRQRVQAFRKRQHNTIPKDTYSSNTASAQINNALTAAEASSNKTSDRQINFRGRGSHYRPKKTPSRGPEATDPSSTSELSTLSKEQTLVSVPCLAIWAITENFGIHQDSNPGSTIVESEGSPNIFLSG</sequence>
<feature type="compositionally biased region" description="Basic residues" evidence="1">
    <location>
        <begin position="70"/>
        <end position="80"/>
    </location>
</feature>
<feature type="region of interest" description="Disordered" evidence="1">
    <location>
        <begin position="123"/>
        <end position="144"/>
    </location>
</feature>
<accession>A0A1R1YT15</accession>